<evidence type="ECO:0000313" key="2">
    <source>
        <dbReference type="Proteomes" id="UP000005239"/>
    </source>
</evidence>
<dbReference type="Proteomes" id="UP000005239">
    <property type="component" value="Unassembled WGS sequence"/>
</dbReference>
<reference evidence="2" key="1">
    <citation type="journal article" date="2008" name="Nat. Genet.">
        <title>The Pristionchus pacificus genome provides a unique perspective on nematode lifestyle and parasitism.</title>
        <authorList>
            <person name="Dieterich C."/>
            <person name="Clifton S.W."/>
            <person name="Schuster L.N."/>
            <person name="Chinwalla A."/>
            <person name="Delehaunty K."/>
            <person name="Dinkelacker I."/>
            <person name="Fulton L."/>
            <person name="Fulton R."/>
            <person name="Godfrey J."/>
            <person name="Minx P."/>
            <person name="Mitreva M."/>
            <person name="Roeseler W."/>
            <person name="Tian H."/>
            <person name="Witte H."/>
            <person name="Yang S.P."/>
            <person name="Wilson R.K."/>
            <person name="Sommer R.J."/>
        </authorList>
    </citation>
    <scope>NUCLEOTIDE SEQUENCE [LARGE SCALE GENOMIC DNA]</scope>
    <source>
        <strain evidence="2">PS312</strain>
    </source>
</reference>
<gene>
    <name evidence="1" type="primary">WBGene00096328</name>
</gene>
<accession>A0A8R1YB33</accession>
<proteinExistence type="predicted"/>
<evidence type="ECO:0000313" key="1">
    <source>
        <dbReference type="EnsemblMetazoa" id="PPA06774.1"/>
    </source>
</evidence>
<accession>A0A2A6CXG9</accession>
<keyword evidence="2" id="KW-1185">Reference proteome</keyword>
<dbReference type="EnsemblMetazoa" id="PPA06774.1">
    <property type="protein sequence ID" value="PPA06774.1"/>
    <property type="gene ID" value="WBGene00096328"/>
</dbReference>
<dbReference type="AlphaFoldDB" id="A0A2A6CXG9"/>
<sequence length="214" mass="24630">MKMDHLTYTNITKAQQRKRLLFLHKNDVVGASIDSHLPKRRRLQPEIQSAEQRTVISANEEAMEVNVDENNNVPEEKIHYFGPGRSWSASWIYKSKDDLKKDVIQWEMTVFKSKCRIDEADRIEANAHRAIQDGYFDQSDVNDITKMCSEMRLRGGPSLDEVLVYLEEWRQRMGDSDAAPFILPCGQRLGSGDSHDCKGSKGKNSLIHQKWIGH</sequence>
<reference evidence="1" key="2">
    <citation type="submission" date="2022-06" db="UniProtKB">
        <authorList>
            <consortium name="EnsemblMetazoa"/>
        </authorList>
    </citation>
    <scope>IDENTIFICATION</scope>
    <source>
        <strain evidence="1">PS312</strain>
    </source>
</reference>
<organism evidence="1 2">
    <name type="scientific">Pristionchus pacificus</name>
    <name type="common">Parasitic nematode worm</name>
    <dbReference type="NCBI Taxonomy" id="54126"/>
    <lineage>
        <taxon>Eukaryota</taxon>
        <taxon>Metazoa</taxon>
        <taxon>Ecdysozoa</taxon>
        <taxon>Nematoda</taxon>
        <taxon>Chromadorea</taxon>
        <taxon>Rhabditida</taxon>
        <taxon>Rhabditina</taxon>
        <taxon>Diplogasteromorpha</taxon>
        <taxon>Diplogasteroidea</taxon>
        <taxon>Neodiplogasteridae</taxon>
        <taxon>Pristionchus</taxon>
    </lineage>
</organism>
<name>A0A2A6CXG9_PRIPA</name>
<protein>
    <submittedName>
        <fullName evidence="1">Uncharacterized protein</fullName>
    </submittedName>
</protein>